<evidence type="ECO:0000256" key="3">
    <source>
        <dbReference type="ARBA" id="ARBA00023134"/>
    </source>
</evidence>
<dbReference type="PANTHER" id="PTHR24072">
    <property type="entry name" value="RHO FAMILY GTPASE"/>
    <property type="match status" value="1"/>
</dbReference>
<dbReference type="GO" id="GO:0003924">
    <property type="term" value="F:GTPase activity"/>
    <property type="evidence" value="ECO:0007669"/>
    <property type="project" value="InterPro"/>
</dbReference>
<dbReference type="Gene3D" id="3.40.50.300">
    <property type="entry name" value="P-loop containing nucleotide triphosphate hydrolases"/>
    <property type="match status" value="1"/>
</dbReference>
<dbReference type="InterPro" id="IPR027417">
    <property type="entry name" value="P-loop_NTPase"/>
</dbReference>
<evidence type="ECO:0000256" key="2">
    <source>
        <dbReference type="ARBA" id="ARBA00022741"/>
    </source>
</evidence>
<dbReference type="SUPFAM" id="SSF52540">
    <property type="entry name" value="P-loop containing nucleoside triphosphate hydrolases"/>
    <property type="match status" value="1"/>
</dbReference>
<dbReference type="InParanoid" id="A0A7C8IQH5"/>
<dbReference type="SUPFAM" id="SSF46565">
    <property type="entry name" value="Chaperone J-domain"/>
    <property type="match status" value="1"/>
</dbReference>
<reference evidence="6 7" key="1">
    <citation type="submission" date="2019-12" db="EMBL/GenBank/DDBJ databases">
        <title>Draft genome sequence of the ascomycete Xylaria multiplex DSM 110363.</title>
        <authorList>
            <person name="Buettner E."/>
            <person name="Kellner H."/>
        </authorList>
    </citation>
    <scope>NUCLEOTIDE SEQUENCE [LARGE SCALE GENOMIC DNA]</scope>
    <source>
        <strain evidence="6 7">DSM 110363</strain>
    </source>
</reference>
<evidence type="ECO:0000259" key="5">
    <source>
        <dbReference type="PROSITE" id="PS50076"/>
    </source>
</evidence>
<dbReference type="AlphaFoldDB" id="A0A7C8IQH5"/>
<dbReference type="GO" id="GO:0007264">
    <property type="term" value="P:small GTPase-mediated signal transduction"/>
    <property type="evidence" value="ECO:0007669"/>
    <property type="project" value="InterPro"/>
</dbReference>
<comment type="caution">
    <text evidence="6">The sequence shown here is derived from an EMBL/GenBank/DDBJ whole genome shotgun (WGS) entry which is preliminary data.</text>
</comment>
<dbReference type="SMART" id="SM00174">
    <property type="entry name" value="RHO"/>
    <property type="match status" value="1"/>
</dbReference>
<dbReference type="Pfam" id="PF00071">
    <property type="entry name" value="Ras"/>
    <property type="match status" value="1"/>
</dbReference>
<dbReference type="Pfam" id="PF17111">
    <property type="entry name" value="PigL_N"/>
    <property type="match status" value="1"/>
</dbReference>
<evidence type="ECO:0000256" key="1">
    <source>
        <dbReference type="ARBA" id="ARBA00022481"/>
    </source>
</evidence>
<dbReference type="CDD" id="cd06257">
    <property type="entry name" value="DnaJ"/>
    <property type="match status" value="1"/>
</dbReference>
<dbReference type="PROSITE" id="PS00636">
    <property type="entry name" value="DNAJ_1"/>
    <property type="match status" value="1"/>
</dbReference>
<dbReference type="InterPro" id="IPR036869">
    <property type="entry name" value="J_dom_sf"/>
</dbReference>
<dbReference type="GO" id="GO:0005525">
    <property type="term" value="F:GTP binding"/>
    <property type="evidence" value="ECO:0007669"/>
    <property type="project" value="UniProtKB-KW"/>
</dbReference>
<proteinExistence type="predicted"/>
<dbReference type="InterPro" id="IPR031348">
    <property type="entry name" value="PigL_N"/>
</dbReference>
<organism evidence="6 7">
    <name type="scientific">Xylaria multiplex</name>
    <dbReference type="NCBI Taxonomy" id="323545"/>
    <lineage>
        <taxon>Eukaryota</taxon>
        <taxon>Fungi</taxon>
        <taxon>Dikarya</taxon>
        <taxon>Ascomycota</taxon>
        <taxon>Pezizomycotina</taxon>
        <taxon>Sordariomycetes</taxon>
        <taxon>Xylariomycetidae</taxon>
        <taxon>Xylariales</taxon>
        <taxon>Xylariaceae</taxon>
        <taxon>Xylaria</taxon>
    </lineage>
</organism>
<dbReference type="InterPro" id="IPR001806">
    <property type="entry name" value="Small_GTPase"/>
</dbReference>
<dbReference type="PROSITE" id="PS51419">
    <property type="entry name" value="RAB"/>
    <property type="match status" value="1"/>
</dbReference>
<feature type="region of interest" description="Disordered" evidence="4">
    <location>
        <begin position="293"/>
        <end position="354"/>
    </location>
</feature>
<dbReference type="NCBIfam" id="TIGR00231">
    <property type="entry name" value="small_GTP"/>
    <property type="match status" value="1"/>
</dbReference>
<keyword evidence="1" id="KW-0488">Methylation</keyword>
<dbReference type="Gene3D" id="1.10.287.110">
    <property type="entry name" value="DnaJ domain"/>
    <property type="match status" value="1"/>
</dbReference>
<feature type="region of interest" description="Disordered" evidence="4">
    <location>
        <begin position="682"/>
        <end position="766"/>
    </location>
</feature>
<keyword evidence="3" id="KW-0342">GTP-binding</keyword>
<dbReference type="InterPro" id="IPR005225">
    <property type="entry name" value="Small_GTP-bd"/>
</dbReference>
<dbReference type="InterPro" id="IPR018253">
    <property type="entry name" value="DnaJ_domain_CS"/>
</dbReference>
<keyword evidence="7" id="KW-1185">Reference proteome</keyword>
<dbReference type="SMART" id="SM00175">
    <property type="entry name" value="RAB"/>
    <property type="match status" value="1"/>
</dbReference>
<dbReference type="SMART" id="SM00271">
    <property type="entry name" value="DnaJ"/>
    <property type="match status" value="1"/>
</dbReference>
<dbReference type="EMBL" id="WUBL01000088">
    <property type="protein sequence ID" value="KAF2966485.1"/>
    <property type="molecule type" value="Genomic_DNA"/>
</dbReference>
<dbReference type="SMART" id="SM00173">
    <property type="entry name" value="RAS"/>
    <property type="match status" value="1"/>
</dbReference>
<dbReference type="OrthoDB" id="4762123at2759"/>
<dbReference type="PROSITE" id="PS51420">
    <property type="entry name" value="RHO"/>
    <property type="match status" value="1"/>
</dbReference>
<dbReference type="PROSITE" id="PS51421">
    <property type="entry name" value="RAS"/>
    <property type="match status" value="1"/>
</dbReference>
<dbReference type="InterPro" id="IPR003578">
    <property type="entry name" value="Small_GTPase_Rho"/>
</dbReference>
<feature type="domain" description="J" evidence="5">
    <location>
        <begin position="582"/>
        <end position="647"/>
    </location>
</feature>
<dbReference type="PROSITE" id="PS50076">
    <property type="entry name" value="DNAJ_2"/>
    <property type="match status" value="1"/>
</dbReference>
<evidence type="ECO:0000313" key="6">
    <source>
        <dbReference type="EMBL" id="KAF2966485.1"/>
    </source>
</evidence>
<protein>
    <recommendedName>
        <fullName evidence="5">J domain-containing protein</fullName>
    </recommendedName>
</protein>
<evidence type="ECO:0000256" key="4">
    <source>
        <dbReference type="SAM" id="MobiDB-lite"/>
    </source>
</evidence>
<keyword evidence="2" id="KW-0547">Nucleotide-binding</keyword>
<name>A0A7C8IQH5_9PEZI</name>
<dbReference type="InterPro" id="IPR001623">
    <property type="entry name" value="DnaJ_domain"/>
</dbReference>
<sequence>MHRLKKAWFAQPHCHPISLVFRYILFHIQSSQCKESSSATGRYEKMDPLSITTGAIALLGAVGKTIMAVTSFIRGCREARTDLTAVNRELMELQIVLELLRDDSAINENDVFPEALRAQVLSVITNCNAIVEQINTVLEKHDASISTPLRWVVSGKNEVANLRMSLEAHRGSLNLALEMINISLSKSTKEDTAVIRSDMVKVTQDTTVIRSDMTRIKQDTGQIVQIMEELAVLRAIVANMRSSPQAAGSNYILQQYLDSLTSYAETVVQEDLNESDHYNPSVGSQRSCLDFQEAAPTKGNVSPKARGKGPEMESGGSDTIGMTPLEERAGGDDDNSSRQPDPGQGLPEAPFQDVNRGFSHVGITSQYEVVVEGHTPMVYNKPVLFSDAAMIPVSEAPNIQSRNYTQKSNILWSQDNSAVEATNLICVGDGAAGKTALLEKWSHGLFIEVARLPIHEEYSKTSLINGKLCKFTVQDSQGQEDYDGLRRLSYRGRDIVLICFNIASPSSLVNVLQKWILEVLKFSPKIPYLLIGLKKDLRFDPETLKRLERYNQKPVSPEEGEDVREKIGAFSYIECSAKTSEDYYADLGVSQSASKQQIRRAYLSLARATHPDKKPDKSTDAAGFRKVQEAWEYLSDSTKRANYDKIYLDVQYAWARYKEEQEWGRQREERRAAEARAERERKAAEAERARKREEQRRAAEEKARLDKLREEKARQAEERSHEAARRGWDDRQRAAEERMHQERVAEAERRSEEVAARRRLEQEKEASERLRAAELEERLDTARRRWKEMREACESSSCKTELRQPSPILSTGCAHPRFQWPKRKAQAGCRFCGVVRKKWAFVCPECGVSACPACMKEFCR</sequence>
<dbReference type="Proteomes" id="UP000481858">
    <property type="component" value="Unassembled WGS sequence"/>
</dbReference>
<gene>
    <name evidence="6" type="ORF">GQX73_g7104</name>
</gene>
<dbReference type="PRINTS" id="PR00449">
    <property type="entry name" value="RASTRNSFRMNG"/>
</dbReference>
<dbReference type="PRINTS" id="PR00625">
    <property type="entry name" value="JDOMAIN"/>
</dbReference>
<accession>A0A7C8IQH5</accession>
<evidence type="ECO:0000313" key="7">
    <source>
        <dbReference type="Proteomes" id="UP000481858"/>
    </source>
</evidence>